<evidence type="ECO:0000259" key="10">
    <source>
        <dbReference type="Pfam" id="PF01699"/>
    </source>
</evidence>
<feature type="region of interest" description="Disordered" evidence="8">
    <location>
        <begin position="51"/>
        <end position="162"/>
    </location>
</feature>
<protein>
    <submittedName>
        <fullName evidence="11">Putative sodium/potassium/calcium exchanger</fullName>
    </submittedName>
</protein>
<comment type="similarity">
    <text evidence="2">Belongs to the Ca(2+):cation antiporter (CaCA) (TC 2.A.19) family. SLC24A subfamily.</text>
</comment>
<evidence type="ECO:0000313" key="12">
    <source>
        <dbReference type="Proteomes" id="UP000094527"/>
    </source>
</evidence>
<dbReference type="InterPro" id="IPR044880">
    <property type="entry name" value="NCX_ion-bd_dom_sf"/>
</dbReference>
<dbReference type="PANTHER" id="PTHR10846">
    <property type="entry name" value="SODIUM/POTASSIUM/CALCIUM EXCHANGER"/>
    <property type="match status" value="1"/>
</dbReference>
<evidence type="ECO:0000256" key="8">
    <source>
        <dbReference type="SAM" id="MobiDB-lite"/>
    </source>
</evidence>
<dbReference type="OrthoDB" id="2127281at2759"/>
<dbReference type="InterPro" id="IPR004837">
    <property type="entry name" value="NaCa_Exmemb"/>
</dbReference>
<dbReference type="AlphaFoldDB" id="A0A1D2MLQ2"/>
<feature type="compositionally biased region" description="Basic and acidic residues" evidence="8">
    <location>
        <begin position="97"/>
        <end position="123"/>
    </location>
</feature>
<sequence>MVLIHLHKMTGAIQEVGVSGCPPTPRVRKRRGRTSIFFVVAFFLIVTSLKSTRGGSSSASESSAGRGRGGDGEVETHHAQPQHNGHPATQQHPPPVSRDEGNGEEKEDLREGTTEEERSESTSEGKASTTTATDTQSSSPTTTESSEEKRNETESPEEEGFCVQPAIRQFPRPILSQNVRKHGGFLLYVSIAAYTFLALAIVCDEFFVPSLDILCELLKISPDVAGATFMAAGSSAPELATALIGVFVAKVSDVLVTGVLESL</sequence>
<dbReference type="STRING" id="48709.A0A1D2MLQ2"/>
<evidence type="ECO:0000256" key="5">
    <source>
        <dbReference type="ARBA" id="ARBA00022692"/>
    </source>
</evidence>
<feature type="compositionally biased region" description="Polar residues" evidence="8">
    <location>
        <begin position="79"/>
        <end position="91"/>
    </location>
</feature>
<keyword evidence="4" id="KW-0813">Transport</keyword>
<dbReference type="Gene3D" id="1.20.1420.30">
    <property type="entry name" value="NCX, central ion-binding region"/>
    <property type="match status" value="1"/>
</dbReference>
<gene>
    <name evidence="11" type="ORF">Ocin01_12758</name>
</gene>
<keyword evidence="5 9" id="KW-0812">Transmembrane</keyword>
<evidence type="ECO:0000256" key="3">
    <source>
        <dbReference type="ARBA" id="ARBA00022449"/>
    </source>
</evidence>
<accession>A0A1D2MLQ2</accession>
<evidence type="ECO:0000256" key="1">
    <source>
        <dbReference type="ARBA" id="ARBA00004141"/>
    </source>
</evidence>
<evidence type="ECO:0000256" key="6">
    <source>
        <dbReference type="ARBA" id="ARBA00022989"/>
    </source>
</evidence>
<evidence type="ECO:0000256" key="2">
    <source>
        <dbReference type="ARBA" id="ARBA00005364"/>
    </source>
</evidence>
<evidence type="ECO:0000256" key="9">
    <source>
        <dbReference type="SAM" id="Phobius"/>
    </source>
</evidence>
<dbReference type="Proteomes" id="UP000094527">
    <property type="component" value="Unassembled WGS sequence"/>
</dbReference>
<feature type="compositionally biased region" description="Basic and acidic residues" evidence="8">
    <location>
        <begin position="68"/>
        <end position="78"/>
    </location>
</feature>
<reference evidence="11 12" key="1">
    <citation type="journal article" date="2016" name="Genome Biol. Evol.">
        <title>Gene Family Evolution Reflects Adaptation to Soil Environmental Stressors in the Genome of the Collembolan Orchesella cincta.</title>
        <authorList>
            <person name="Faddeeva-Vakhrusheva A."/>
            <person name="Derks M.F."/>
            <person name="Anvar S.Y."/>
            <person name="Agamennone V."/>
            <person name="Suring W."/>
            <person name="Smit S."/>
            <person name="van Straalen N.M."/>
            <person name="Roelofs D."/>
        </authorList>
    </citation>
    <scope>NUCLEOTIDE SEQUENCE [LARGE SCALE GENOMIC DNA]</scope>
    <source>
        <tissue evidence="11">Mixed pool</tissue>
    </source>
</reference>
<keyword evidence="6 9" id="KW-1133">Transmembrane helix</keyword>
<evidence type="ECO:0000313" key="11">
    <source>
        <dbReference type="EMBL" id="ODM93923.1"/>
    </source>
</evidence>
<dbReference type="GO" id="GO:0005262">
    <property type="term" value="F:calcium channel activity"/>
    <property type="evidence" value="ECO:0007669"/>
    <property type="project" value="TreeGrafter"/>
</dbReference>
<feature type="compositionally biased region" description="Low complexity" evidence="8">
    <location>
        <begin position="51"/>
        <end position="65"/>
    </location>
</feature>
<keyword evidence="12" id="KW-1185">Reference proteome</keyword>
<dbReference type="Pfam" id="PF01699">
    <property type="entry name" value="Na_Ca_ex"/>
    <property type="match status" value="1"/>
</dbReference>
<proteinExistence type="inferred from homology"/>
<keyword evidence="4" id="KW-0109">Calcium transport</keyword>
<dbReference type="GO" id="GO:0008273">
    <property type="term" value="F:calcium, potassium:sodium antiporter activity"/>
    <property type="evidence" value="ECO:0007669"/>
    <property type="project" value="TreeGrafter"/>
</dbReference>
<comment type="subcellular location">
    <subcellularLocation>
        <location evidence="1">Membrane</location>
        <topology evidence="1">Multi-pass membrane protein</topology>
    </subcellularLocation>
</comment>
<name>A0A1D2MLQ2_ORCCI</name>
<dbReference type="GO" id="GO:0006874">
    <property type="term" value="P:intracellular calcium ion homeostasis"/>
    <property type="evidence" value="ECO:0007669"/>
    <property type="project" value="TreeGrafter"/>
</dbReference>
<comment type="caution">
    <text evidence="11">The sequence shown here is derived from an EMBL/GenBank/DDBJ whole genome shotgun (WGS) entry which is preliminary data.</text>
</comment>
<feature type="compositionally biased region" description="Low complexity" evidence="8">
    <location>
        <begin position="124"/>
        <end position="144"/>
    </location>
</feature>
<evidence type="ECO:0000256" key="4">
    <source>
        <dbReference type="ARBA" id="ARBA00022568"/>
    </source>
</evidence>
<organism evidence="11 12">
    <name type="scientific">Orchesella cincta</name>
    <name type="common">Springtail</name>
    <name type="synonym">Podura cincta</name>
    <dbReference type="NCBI Taxonomy" id="48709"/>
    <lineage>
        <taxon>Eukaryota</taxon>
        <taxon>Metazoa</taxon>
        <taxon>Ecdysozoa</taxon>
        <taxon>Arthropoda</taxon>
        <taxon>Hexapoda</taxon>
        <taxon>Collembola</taxon>
        <taxon>Entomobryomorpha</taxon>
        <taxon>Entomobryoidea</taxon>
        <taxon>Orchesellidae</taxon>
        <taxon>Orchesellinae</taxon>
        <taxon>Orchesella</taxon>
    </lineage>
</organism>
<dbReference type="InterPro" id="IPR004481">
    <property type="entry name" value="K/Na/Ca-exchanger"/>
</dbReference>
<keyword evidence="3" id="KW-0050">Antiport</keyword>
<dbReference type="PANTHER" id="PTHR10846:SF74">
    <property type="entry name" value="SODIUM_POTASSIUM_CALCIUM EXCHANGER CG1090-RELATED"/>
    <property type="match status" value="1"/>
</dbReference>
<feature type="transmembrane region" description="Helical" evidence="9">
    <location>
        <begin position="185"/>
        <end position="202"/>
    </location>
</feature>
<keyword evidence="4" id="KW-0406">Ion transport</keyword>
<keyword evidence="4" id="KW-0106">Calcium</keyword>
<keyword evidence="7 9" id="KW-0472">Membrane</keyword>
<dbReference type="EMBL" id="LJIJ01000889">
    <property type="protein sequence ID" value="ODM93923.1"/>
    <property type="molecule type" value="Genomic_DNA"/>
</dbReference>
<dbReference type="GO" id="GO:0005886">
    <property type="term" value="C:plasma membrane"/>
    <property type="evidence" value="ECO:0007669"/>
    <property type="project" value="TreeGrafter"/>
</dbReference>
<evidence type="ECO:0000256" key="7">
    <source>
        <dbReference type="ARBA" id="ARBA00023136"/>
    </source>
</evidence>
<feature type="domain" description="Sodium/calcium exchanger membrane region" evidence="10">
    <location>
        <begin position="194"/>
        <end position="250"/>
    </location>
</feature>